<evidence type="ECO:0000313" key="2">
    <source>
        <dbReference type="Proteomes" id="UP001054945"/>
    </source>
</evidence>
<dbReference type="EMBL" id="BPLR01014042">
    <property type="protein sequence ID" value="GIY65880.1"/>
    <property type="molecule type" value="Genomic_DNA"/>
</dbReference>
<name>A0AAV4V8N7_CAEEX</name>
<dbReference type="Proteomes" id="UP001054945">
    <property type="component" value="Unassembled WGS sequence"/>
</dbReference>
<dbReference type="AlphaFoldDB" id="A0AAV4V8N7"/>
<organism evidence="1 2">
    <name type="scientific">Caerostris extrusa</name>
    <name type="common">Bark spider</name>
    <name type="synonym">Caerostris bankana</name>
    <dbReference type="NCBI Taxonomy" id="172846"/>
    <lineage>
        <taxon>Eukaryota</taxon>
        <taxon>Metazoa</taxon>
        <taxon>Ecdysozoa</taxon>
        <taxon>Arthropoda</taxon>
        <taxon>Chelicerata</taxon>
        <taxon>Arachnida</taxon>
        <taxon>Araneae</taxon>
        <taxon>Araneomorphae</taxon>
        <taxon>Entelegynae</taxon>
        <taxon>Araneoidea</taxon>
        <taxon>Araneidae</taxon>
        <taxon>Caerostris</taxon>
    </lineage>
</organism>
<keyword evidence="2" id="KW-1185">Reference proteome</keyword>
<comment type="caution">
    <text evidence="1">The sequence shown here is derived from an EMBL/GenBank/DDBJ whole genome shotgun (WGS) entry which is preliminary data.</text>
</comment>
<gene>
    <name evidence="1" type="ORF">CEXT_798061</name>
</gene>
<evidence type="ECO:0000313" key="1">
    <source>
        <dbReference type="EMBL" id="GIY65880.1"/>
    </source>
</evidence>
<protein>
    <submittedName>
        <fullName evidence="1">Uncharacterized protein</fullName>
    </submittedName>
</protein>
<sequence>MTIEQKKEFLNVCNLEFRIRITIRIKGGEEWSVMKNKGNEVHGVKGGRKKVSDLNASIYGTTLVYDSEQPGRLAEFTAILNLSHLLSDVPATNGPCNANLHYLDIHSCLLWLTALERTFYKRKVGTIYKPIFFVTSVHKSRRLFELDIWESQREIYQEERPNKIEPSEEGEDSRTETKFQLSRHGSFVEEKISPNDAYLHALQLSGLPFLFLGVLLRNSLFTTRNSQGDIKKKDQIKSNLQKREKDSSRNRKFQLSRHGSFVEEKISSQRCITPFTSTTPSYFSVSYYVTACLRLGTAREKREKDSSRNKEFQLSRHGSFVEEKISSQQCIALCTSTTLSYISVSYYVAACLRLGTAREDGGIHGHFESEPSTFRYSCATNGP</sequence>
<reference evidence="1 2" key="1">
    <citation type="submission" date="2021-06" db="EMBL/GenBank/DDBJ databases">
        <title>Caerostris extrusa draft genome.</title>
        <authorList>
            <person name="Kono N."/>
            <person name="Arakawa K."/>
        </authorList>
    </citation>
    <scope>NUCLEOTIDE SEQUENCE [LARGE SCALE GENOMIC DNA]</scope>
</reference>
<proteinExistence type="predicted"/>
<accession>A0AAV4V8N7</accession>